<evidence type="ECO:0000256" key="3">
    <source>
        <dbReference type="ARBA" id="ARBA00022475"/>
    </source>
</evidence>
<dbReference type="Proteomes" id="UP000053372">
    <property type="component" value="Unassembled WGS sequence"/>
</dbReference>
<dbReference type="InterPro" id="IPR005891">
    <property type="entry name" value="DevC"/>
</dbReference>
<dbReference type="PANTHER" id="PTHR43738:SF1">
    <property type="entry name" value="HEMIN TRANSPORT SYSTEM PERMEASE PROTEIN HRTB-RELATED"/>
    <property type="match status" value="1"/>
</dbReference>
<gene>
    <name evidence="9" type="ORF">BC008_43915</name>
</gene>
<keyword evidence="6 7" id="KW-0472">Membrane</keyword>
<feature type="domain" description="ABC3 transporter permease C-terminal" evidence="8">
    <location>
        <begin position="273"/>
        <end position="386"/>
    </location>
</feature>
<evidence type="ECO:0000256" key="7">
    <source>
        <dbReference type="SAM" id="Phobius"/>
    </source>
</evidence>
<feature type="transmembrane region" description="Helical" evidence="7">
    <location>
        <begin position="268"/>
        <end position="290"/>
    </location>
</feature>
<dbReference type="AlphaFoldDB" id="A0A0V7ZT25"/>
<dbReference type="RefSeq" id="WP_027844083.1">
    <property type="nucleotide sequence ID" value="NZ_LMTZ01000085.1"/>
</dbReference>
<comment type="caution">
    <text evidence="9">The sequence shown here is derived from an EMBL/GenBank/DDBJ whole genome shotgun (WGS) entry which is preliminary data.</text>
</comment>
<dbReference type="NCBIfam" id="TIGR01185">
    <property type="entry name" value="devC"/>
    <property type="match status" value="1"/>
</dbReference>
<evidence type="ECO:0000256" key="4">
    <source>
        <dbReference type="ARBA" id="ARBA00022692"/>
    </source>
</evidence>
<name>A0A0V7ZT25_9CYAN</name>
<dbReference type="InterPro" id="IPR051125">
    <property type="entry name" value="ABC-4/HrtB_transporter"/>
</dbReference>
<dbReference type="GO" id="GO:0005886">
    <property type="term" value="C:plasma membrane"/>
    <property type="evidence" value="ECO:0007669"/>
    <property type="project" value="UniProtKB-SubCell"/>
</dbReference>
<keyword evidence="5 7" id="KW-1133">Transmembrane helix</keyword>
<keyword evidence="4 7" id="KW-0812">Transmembrane</keyword>
<sequence>MLRTLSIAWAQLLHQKVQTIVTILGIAFTVVLLFMQVGFRIGLLESSTQFAASFQSDIVLISNSSISFSFAVPFSERRLNQALAFKEVEAVTPIYATMTSVKRLEKQPKFMASIQVIAFPLKPNVIDLPGVIENLDSLKGNNLFLLDRRSRSELSSLITEVKNNGKVSTEITSFGFERKRIDIVGLFEMGASTYYNGNLITSEATFLNTFGLGSGEIIAGLVHVKPGVDVQSLISRMEAYLPNDVRVMSKKELIKEDKTFIEYSSPMGIVFLFAMIFSIIIGIVILYQVLFQNISRFTKEYATLKALGYSHRFLVNIVLEQVLIFAISGYIPGFIISCFVYNALADVTKMKFLMSFNIAIFILFLILLICIVSGVIATNKLKEANPVDVF</sequence>
<evidence type="ECO:0000256" key="1">
    <source>
        <dbReference type="ARBA" id="ARBA00004651"/>
    </source>
</evidence>
<accession>A0A0V7ZT25</accession>
<evidence type="ECO:0000256" key="2">
    <source>
        <dbReference type="ARBA" id="ARBA00022448"/>
    </source>
</evidence>
<dbReference type="EMBL" id="LMTZ01000085">
    <property type="protein sequence ID" value="KST67705.1"/>
    <property type="molecule type" value="Genomic_DNA"/>
</dbReference>
<evidence type="ECO:0000256" key="5">
    <source>
        <dbReference type="ARBA" id="ARBA00022989"/>
    </source>
</evidence>
<keyword evidence="10" id="KW-1185">Reference proteome</keyword>
<feature type="transmembrane region" description="Helical" evidence="7">
    <location>
        <begin position="20"/>
        <end position="39"/>
    </location>
</feature>
<keyword evidence="2" id="KW-0813">Transport</keyword>
<evidence type="ECO:0000256" key="6">
    <source>
        <dbReference type="ARBA" id="ARBA00023136"/>
    </source>
</evidence>
<feature type="transmembrane region" description="Helical" evidence="7">
    <location>
        <begin position="356"/>
        <end position="377"/>
    </location>
</feature>
<evidence type="ECO:0000259" key="8">
    <source>
        <dbReference type="Pfam" id="PF02687"/>
    </source>
</evidence>
<dbReference type="Pfam" id="PF02687">
    <property type="entry name" value="FtsX"/>
    <property type="match status" value="1"/>
</dbReference>
<dbReference type="OrthoDB" id="180999at2"/>
<evidence type="ECO:0000313" key="9">
    <source>
        <dbReference type="EMBL" id="KST67705.1"/>
    </source>
</evidence>
<comment type="subcellular location">
    <subcellularLocation>
        <location evidence="1">Cell membrane</location>
        <topology evidence="1">Multi-pass membrane protein</topology>
    </subcellularLocation>
</comment>
<organism evidence="9 10">
    <name type="scientific">Mastigocoleus testarum BC008</name>
    <dbReference type="NCBI Taxonomy" id="371196"/>
    <lineage>
        <taxon>Bacteria</taxon>
        <taxon>Bacillati</taxon>
        <taxon>Cyanobacteriota</taxon>
        <taxon>Cyanophyceae</taxon>
        <taxon>Nostocales</taxon>
        <taxon>Hapalosiphonaceae</taxon>
        <taxon>Mastigocoleus</taxon>
    </lineage>
</organism>
<dbReference type="PANTHER" id="PTHR43738">
    <property type="entry name" value="ABC TRANSPORTER, MEMBRANE PROTEIN"/>
    <property type="match status" value="1"/>
</dbReference>
<protein>
    <submittedName>
        <fullName evidence="9">DevC protein</fullName>
    </submittedName>
</protein>
<feature type="transmembrane region" description="Helical" evidence="7">
    <location>
        <begin position="322"/>
        <end position="344"/>
    </location>
</feature>
<reference evidence="9 10" key="1">
    <citation type="journal article" date="2015" name="Genome Announc.">
        <title>Draft Genome of the Euendolithic (true boring) Cyanobacterium Mastigocoleus testarum strain BC008.</title>
        <authorList>
            <person name="Guida B.S."/>
            <person name="Garcia-Pichel F."/>
        </authorList>
    </citation>
    <scope>NUCLEOTIDE SEQUENCE [LARGE SCALE GENOMIC DNA]</scope>
    <source>
        <strain evidence="9 10">BC008</strain>
    </source>
</reference>
<evidence type="ECO:0000313" key="10">
    <source>
        <dbReference type="Proteomes" id="UP000053372"/>
    </source>
</evidence>
<dbReference type="PIRSF" id="PIRSF031773">
    <property type="entry name" value="DevC"/>
    <property type="match status" value="1"/>
</dbReference>
<keyword evidence="3" id="KW-1003">Cell membrane</keyword>
<dbReference type="InterPro" id="IPR003838">
    <property type="entry name" value="ABC3_permease_C"/>
</dbReference>
<proteinExistence type="predicted"/>